<gene>
    <name evidence="1" type="ORF">K7C98_11620</name>
</gene>
<evidence type="ECO:0000313" key="2">
    <source>
        <dbReference type="Proteomes" id="UP001139031"/>
    </source>
</evidence>
<proteinExistence type="predicted"/>
<name>A0ABS7TNU6_9BACT</name>
<keyword evidence="2" id="KW-1185">Reference proteome</keyword>
<dbReference type="RefSeq" id="WP_224191674.1">
    <property type="nucleotide sequence ID" value="NZ_JAIRAU010000010.1"/>
</dbReference>
<accession>A0ABS7TNU6</accession>
<comment type="caution">
    <text evidence="1">The sequence shown here is derived from an EMBL/GenBank/DDBJ whole genome shotgun (WGS) entry which is preliminary data.</text>
</comment>
<reference evidence="1" key="1">
    <citation type="submission" date="2021-08" db="EMBL/GenBank/DDBJ databases">
        <authorList>
            <person name="Stevens D.C."/>
        </authorList>
    </citation>
    <scope>NUCLEOTIDE SEQUENCE</scope>
    <source>
        <strain evidence="1">DSM 53165</strain>
    </source>
</reference>
<dbReference type="EMBL" id="JAIRAU010000010">
    <property type="protein sequence ID" value="MBZ5709902.1"/>
    <property type="molecule type" value="Genomic_DNA"/>
</dbReference>
<dbReference type="Proteomes" id="UP001139031">
    <property type="component" value="Unassembled WGS sequence"/>
</dbReference>
<evidence type="ECO:0000313" key="1">
    <source>
        <dbReference type="EMBL" id="MBZ5709902.1"/>
    </source>
</evidence>
<organism evidence="1 2">
    <name type="scientific">Nannocystis pusilla</name>
    <dbReference type="NCBI Taxonomy" id="889268"/>
    <lineage>
        <taxon>Bacteria</taxon>
        <taxon>Pseudomonadati</taxon>
        <taxon>Myxococcota</taxon>
        <taxon>Polyangia</taxon>
        <taxon>Nannocystales</taxon>
        <taxon>Nannocystaceae</taxon>
        <taxon>Nannocystis</taxon>
    </lineage>
</organism>
<protein>
    <submittedName>
        <fullName evidence="1">Uncharacterized protein</fullName>
    </submittedName>
</protein>
<sequence length="381" mass="41385">MLKRDETVSPDSVFRNSLPSLALRASCEPSVLYSSAEGGFVGFFAQRWPDGAWKSEQTPMRLAAGNLAIDPLDGAAIVAVYDGAYGVSLWRRSDGAWARVSELDGKHHLGPGQMVVDRSGVVHIAHVDSSLAAHHRTYDGAWHDHPVFPQAATRLSIDLSAADEPRIALWDRSGEGPIRVLWAAPPAAPEVAVAVNWNAIEARDFAMVVAPDDSSWLLTNGDLIDEARGDHTLVLAHRDADGAWSSEQLIAEETFVDTCGSAQPKGPGETCEHAGTTIQPAALLASIDEVRALYRWQRVEGEYISMCPPEHGCLWIPQQRTVRTEVRMAWPGSAPSEHITVIEDGDDPVSVQLDTAGNMHMALYHPTQQLGAIVRYLMIGP</sequence>